<dbReference type="EMBL" id="KN825520">
    <property type="protein sequence ID" value="KIK90443.1"/>
    <property type="molecule type" value="Genomic_DNA"/>
</dbReference>
<evidence type="ECO:0000313" key="2">
    <source>
        <dbReference type="Proteomes" id="UP000054538"/>
    </source>
</evidence>
<sequence>MWILELLNGHPERIQICLGVSHDAFNGLLQLLVQHGVVPDKNYNRAVIAQTTRD</sequence>
<accession>A0A0D0DHU6</accession>
<reference evidence="1 2" key="1">
    <citation type="submission" date="2014-04" db="EMBL/GenBank/DDBJ databases">
        <authorList>
            <consortium name="DOE Joint Genome Institute"/>
            <person name="Kuo A."/>
            <person name="Kohler A."/>
            <person name="Jargeat P."/>
            <person name="Nagy L.G."/>
            <person name="Floudas D."/>
            <person name="Copeland A."/>
            <person name="Barry K.W."/>
            <person name="Cichocki N."/>
            <person name="Veneault-Fourrey C."/>
            <person name="LaButti K."/>
            <person name="Lindquist E.A."/>
            <person name="Lipzen A."/>
            <person name="Lundell T."/>
            <person name="Morin E."/>
            <person name="Murat C."/>
            <person name="Sun H."/>
            <person name="Tunlid A."/>
            <person name="Henrissat B."/>
            <person name="Grigoriev I.V."/>
            <person name="Hibbett D.S."/>
            <person name="Martin F."/>
            <person name="Nordberg H.P."/>
            <person name="Cantor M.N."/>
            <person name="Hua S.X."/>
        </authorList>
    </citation>
    <scope>NUCLEOTIDE SEQUENCE [LARGE SCALE GENOMIC DNA]</scope>
    <source>
        <strain evidence="1 2">Ve08.2h10</strain>
    </source>
</reference>
<gene>
    <name evidence="1" type="ORF">PAXRUDRAFT_151984</name>
</gene>
<evidence type="ECO:0000313" key="1">
    <source>
        <dbReference type="EMBL" id="KIK90443.1"/>
    </source>
</evidence>
<keyword evidence="2" id="KW-1185">Reference proteome</keyword>
<reference evidence="2" key="2">
    <citation type="submission" date="2015-01" db="EMBL/GenBank/DDBJ databases">
        <title>Evolutionary Origins and Diversification of the Mycorrhizal Mutualists.</title>
        <authorList>
            <consortium name="DOE Joint Genome Institute"/>
            <consortium name="Mycorrhizal Genomics Consortium"/>
            <person name="Kohler A."/>
            <person name="Kuo A."/>
            <person name="Nagy L.G."/>
            <person name="Floudas D."/>
            <person name="Copeland A."/>
            <person name="Barry K.W."/>
            <person name="Cichocki N."/>
            <person name="Veneault-Fourrey C."/>
            <person name="LaButti K."/>
            <person name="Lindquist E.A."/>
            <person name="Lipzen A."/>
            <person name="Lundell T."/>
            <person name="Morin E."/>
            <person name="Murat C."/>
            <person name="Riley R."/>
            <person name="Ohm R."/>
            <person name="Sun H."/>
            <person name="Tunlid A."/>
            <person name="Henrissat B."/>
            <person name="Grigoriev I.V."/>
            <person name="Hibbett D.S."/>
            <person name="Martin F."/>
        </authorList>
    </citation>
    <scope>NUCLEOTIDE SEQUENCE [LARGE SCALE GENOMIC DNA]</scope>
    <source>
        <strain evidence="2">Ve08.2h10</strain>
    </source>
</reference>
<dbReference type="HOGENOM" id="CLU_3051034_0_0_1"/>
<name>A0A0D0DHU6_9AGAM</name>
<proteinExistence type="predicted"/>
<organism evidence="1 2">
    <name type="scientific">Paxillus rubicundulus Ve08.2h10</name>
    <dbReference type="NCBI Taxonomy" id="930991"/>
    <lineage>
        <taxon>Eukaryota</taxon>
        <taxon>Fungi</taxon>
        <taxon>Dikarya</taxon>
        <taxon>Basidiomycota</taxon>
        <taxon>Agaricomycotina</taxon>
        <taxon>Agaricomycetes</taxon>
        <taxon>Agaricomycetidae</taxon>
        <taxon>Boletales</taxon>
        <taxon>Paxilineae</taxon>
        <taxon>Paxillaceae</taxon>
        <taxon>Paxillus</taxon>
    </lineage>
</organism>
<dbReference type="Proteomes" id="UP000054538">
    <property type="component" value="Unassembled WGS sequence"/>
</dbReference>
<dbReference type="AlphaFoldDB" id="A0A0D0DHU6"/>
<dbReference type="InParanoid" id="A0A0D0DHU6"/>
<protein>
    <submittedName>
        <fullName evidence="1">Uncharacterized protein</fullName>
    </submittedName>
</protein>